<dbReference type="RefSeq" id="WP_286276718.1">
    <property type="nucleotide sequence ID" value="NZ_AP027731.1"/>
</dbReference>
<evidence type="ECO:0008006" key="4">
    <source>
        <dbReference type="Google" id="ProtNLM"/>
    </source>
</evidence>
<dbReference type="Proteomes" id="UP001321498">
    <property type="component" value="Chromosome"/>
</dbReference>
<dbReference type="Gene3D" id="1.20.120.20">
    <property type="entry name" value="Apolipoprotein"/>
    <property type="match status" value="1"/>
</dbReference>
<dbReference type="EMBL" id="AP027731">
    <property type="protein sequence ID" value="BDZ46710.1"/>
    <property type="molecule type" value="Genomic_DNA"/>
</dbReference>
<feature type="compositionally biased region" description="Low complexity" evidence="1">
    <location>
        <begin position="113"/>
        <end position="129"/>
    </location>
</feature>
<organism evidence="2 3">
    <name type="scientific">Naasia aerilata</name>
    <dbReference type="NCBI Taxonomy" id="1162966"/>
    <lineage>
        <taxon>Bacteria</taxon>
        <taxon>Bacillati</taxon>
        <taxon>Actinomycetota</taxon>
        <taxon>Actinomycetes</taxon>
        <taxon>Micrococcales</taxon>
        <taxon>Microbacteriaceae</taxon>
        <taxon>Naasia</taxon>
    </lineage>
</organism>
<evidence type="ECO:0000256" key="1">
    <source>
        <dbReference type="SAM" id="MobiDB-lite"/>
    </source>
</evidence>
<keyword evidence="3" id="KW-1185">Reference proteome</keyword>
<dbReference type="InterPro" id="IPR022062">
    <property type="entry name" value="DUF3618"/>
</dbReference>
<gene>
    <name evidence="2" type="ORF">GCM10025866_26190</name>
</gene>
<accession>A0ABN6XSW1</accession>
<protein>
    <recommendedName>
        <fullName evidence="4">DUF3618 domain-containing protein</fullName>
    </recommendedName>
</protein>
<feature type="region of interest" description="Disordered" evidence="1">
    <location>
        <begin position="55"/>
        <end position="129"/>
    </location>
</feature>
<dbReference type="Pfam" id="PF12277">
    <property type="entry name" value="DUF3618"/>
    <property type="match status" value="1"/>
</dbReference>
<proteinExistence type="predicted"/>
<sequence length="129" mass="13101">MSDDPEVIRRNIEATRTELSSDVDALADKVTPSKIVDRQADKVKDAVGGVKDRIFGSASNAKNRVMGTAHDAKHSAGSGLHDATSGAKDALGNAASAVGNAPRAAADAAQGNPWPSASSRSASAGWPPP</sequence>
<name>A0ABN6XSW1_9MICO</name>
<evidence type="ECO:0000313" key="2">
    <source>
        <dbReference type="EMBL" id="BDZ46710.1"/>
    </source>
</evidence>
<evidence type="ECO:0000313" key="3">
    <source>
        <dbReference type="Proteomes" id="UP001321498"/>
    </source>
</evidence>
<reference evidence="3" key="1">
    <citation type="journal article" date="2019" name="Int. J. Syst. Evol. Microbiol.">
        <title>The Global Catalogue of Microorganisms (GCM) 10K type strain sequencing project: providing services to taxonomists for standard genome sequencing and annotation.</title>
        <authorList>
            <consortium name="The Broad Institute Genomics Platform"/>
            <consortium name="The Broad Institute Genome Sequencing Center for Infectious Disease"/>
            <person name="Wu L."/>
            <person name="Ma J."/>
        </authorList>
    </citation>
    <scope>NUCLEOTIDE SEQUENCE [LARGE SCALE GENOMIC DNA]</scope>
    <source>
        <strain evidence="3">NBRC 108725</strain>
    </source>
</reference>